<keyword evidence="4" id="KW-1185">Reference proteome</keyword>
<protein>
    <submittedName>
        <fullName evidence="2">Uncharacterized protein</fullName>
    </submittedName>
</protein>
<feature type="chain" id="PRO_5043272870" evidence="1">
    <location>
        <begin position="17"/>
        <end position="195"/>
    </location>
</feature>
<dbReference type="EMBL" id="CAMXCT030006579">
    <property type="protein sequence ID" value="CAL4803660.1"/>
    <property type="molecule type" value="Genomic_DNA"/>
</dbReference>
<dbReference type="AlphaFoldDB" id="A0A9P1GKH4"/>
<reference evidence="2" key="1">
    <citation type="submission" date="2022-10" db="EMBL/GenBank/DDBJ databases">
        <authorList>
            <person name="Chen Y."/>
            <person name="Dougan E. K."/>
            <person name="Chan C."/>
            <person name="Rhodes N."/>
            <person name="Thang M."/>
        </authorList>
    </citation>
    <scope>NUCLEOTIDE SEQUENCE</scope>
</reference>
<keyword evidence="1" id="KW-0732">Signal</keyword>
<name>A0A9P1GKH4_9DINO</name>
<evidence type="ECO:0000313" key="3">
    <source>
        <dbReference type="EMBL" id="CAL1169723.1"/>
    </source>
</evidence>
<dbReference type="EMBL" id="CAMXCT020006579">
    <property type="protein sequence ID" value="CAL1169723.1"/>
    <property type="molecule type" value="Genomic_DNA"/>
</dbReference>
<proteinExistence type="predicted"/>
<dbReference type="Proteomes" id="UP001152797">
    <property type="component" value="Unassembled WGS sequence"/>
</dbReference>
<comment type="caution">
    <text evidence="2">The sequence shown here is derived from an EMBL/GenBank/DDBJ whole genome shotgun (WGS) entry which is preliminary data.</text>
</comment>
<dbReference type="EMBL" id="CAMXCT010006579">
    <property type="protein sequence ID" value="CAI4016348.1"/>
    <property type="molecule type" value="Genomic_DNA"/>
</dbReference>
<accession>A0A9P1GKH4</accession>
<evidence type="ECO:0000313" key="4">
    <source>
        <dbReference type="Proteomes" id="UP001152797"/>
    </source>
</evidence>
<reference evidence="3" key="2">
    <citation type="submission" date="2024-04" db="EMBL/GenBank/DDBJ databases">
        <authorList>
            <person name="Chen Y."/>
            <person name="Shah S."/>
            <person name="Dougan E. K."/>
            <person name="Thang M."/>
            <person name="Chan C."/>
        </authorList>
    </citation>
    <scope>NUCLEOTIDE SEQUENCE [LARGE SCALE GENOMIC DNA]</scope>
</reference>
<organism evidence="2">
    <name type="scientific">Cladocopium goreaui</name>
    <dbReference type="NCBI Taxonomy" id="2562237"/>
    <lineage>
        <taxon>Eukaryota</taxon>
        <taxon>Sar</taxon>
        <taxon>Alveolata</taxon>
        <taxon>Dinophyceae</taxon>
        <taxon>Suessiales</taxon>
        <taxon>Symbiodiniaceae</taxon>
        <taxon>Cladocopium</taxon>
    </lineage>
</organism>
<sequence length="195" mass="21060">MGSLRSFLRLAGLCTAHNLAACEGDLTLPSKFLQYPRSALSLPLKNEQLRTMGTAPTASTVPLTYVEVEFKSTADPSKSVVVPRALVDTGSSDCELREGFFQKIQPLRSIQQGVLYETVTGAEAYDVYEVEISILGKRGVAALTLVPESRFSPDAEDACTDDAIVGHMALAALGLLVDPAHQRVLRPEDLRSPEL</sequence>
<evidence type="ECO:0000256" key="1">
    <source>
        <dbReference type="SAM" id="SignalP"/>
    </source>
</evidence>
<dbReference type="OrthoDB" id="427794at2759"/>
<gene>
    <name evidence="2" type="ORF">C1SCF055_LOCUS41099</name>
</gene>
<evidence type="ECO:0000313" key="2">
    <source>
        <dbReference type="EMBL" id="CAI4016348.1"/>
    </source>
</evidence>
<feature type="signal peptide" evidence="1">
    <location>
        <begin position="1"/>
        <end position="16"/>
    </location>
</feature>